<dbReference type="AlphaFoldDB" id="A0A9D4KID8"/>
<comment type="caution">
    <text evidence="2">The sequence shown here is derived from an EMBL/GenBank/DDBJ whole genome shotgun (WGS) entry which is preliminary data.</text>
</comment>
<feature type="region of interest" description="Disordered" evidence="1">
    <location>
        <begin position="123"/>
        <end position="142"/>
    </location>
</feature>
<proteinExistence type="predicted"/>
<evidence type="ECO:0000313" key="3">
    <source>
        <dbReference type="Proteomes" id="UP000828390"/>
    </source>
</evidence>
<accession>A0A9D4KID8</accession>
<keyword evidence="3" id="KW-1185">Reference proteome</keyword>
<sequence length="238" mass="27540">MNRLQTYRAAHAMLRILRTSSQYSPCSLTFQYRTGERPCLRNHTKQLHTSHRLCKKFNEELYETVSVYDSTGANLIVETELLVLQKFCQKFHRFYCEQMTSNTPKDNTKPKCYILKEKEQKSSEPLKEKERKSDEPNVKQVKFSNKSHKDITKLNRIVENLVNHGVVSVQYGKNVPEGLSAVICEYSTFSKLPADCSSIRAKPITTDMIRSLIQLVRDAEKEHLENVQGMLTNMKSSE</sequence>
<dbReference type="EMBL" id="JAIWYP010000004">
    <property type="protein sequence ID" value="KAH3839974.1"/>
    <property type="molecule type" value="Genomic_DNA"/>
</dbReference>
<feature type="compositionally biased region" description="Basic and acidic residues" evidence="1">
    <location>
        <begin position="123"/>
        <end position="137"/>
    </location>
</feature>
<dbReference type="Proteomes" id="UP000828390">
    <property type="component" value="Unassembled WGS sequence"/>
</dbReference>
<evidence type="ECO:0000256" key="1">
    <source>
        <dbReference type="SAM" id="MobiDB-lite"/>
    </source>
</evidence>
<dbReference type="OrthoDB" id="10657598at2759"/>
<gene>
    <name evidence="2" type="ORF">DPMN_113415</name>
</gene>
<protein>
    <submittedName>
        <fullName evidence="2">Uncharacterized protein</fullName>
    </submittedName>
</protein>
<name>A0A9D4KID8_DREPO</name>
<reference evidence="2" key="2">
    <citation type="submission" date="2020-11" db="EMBL/GenBank/DDBJ databases">
        <authorList>
            <person name="McCartney M.A."/>
            <person name="Auch B."/>
            <person name="Kono T."/>
            <person name="Mallez S."/>
            <person name="Becker A."/>
            <person name="Gohl D.M."/>
            <person name="Silverstein K.A.T."/>
            <person name="Koren S."/>
            <person name="Bechman K.B."/>
            <person name="Herman A."/>
            <person name="Abrahante J.E."/>
            <person name="Garbe J."/>
        </authorList>
    </citation>
    <scope>NUCLEOTIDE SEQUENCE</scope>
    <source>
        <strain evidence="2">Duluth1</strain>
        <tissue evidence="2">Whole animal</tissue>
    </source>
</reference>
<reference evidence="2" key="1">
    <citation type="journal article" date="2019" name="bioRxiv">
        <title>The Genome of the Zebra Mussel, Dreissena polymorpha: A Resource for Invasive Species Research.</title>
        <authorList>
            <person name="McCartney M.A."/>
            <person name="Auch B."/>
            <person name="Kono T."/>
            <person name="Mallez S."/>
            <person name="Zhang Y."/>
            <person name="Obille A."/>
            <person name="Becker A."/>
            <person name="Abrahante J.E."/>
            <person name="Garbe J."/>
            <person name="Badalamenti J.P."/>
            <person name="Herman A."/>
            <person name="Mangelson H."/>
            <person name="Liachko I."/>
            <person name="Sullivan S."/>
            <person name="Sone E.D."/>
            <person name="Koren S."/>
            <person name="Silverstein K.A.T."/>
            <person name="Beckman K.B."/>
            <person name="Gohl D.M."/>
        </authorList>
    </citation>
    <scope>NUCLEOTIDE SEQUENCE</scope>
    <source>
        <strain evidence="2">Duluth1</strain>
        <tissue evidence="2">Whole animal</tissue>
    </source>
</reference>
<evidence type="ECO:0000313" key="2">
    <source>
        <dbReference type="EMBL" id="KAH3839974.1"/>
    </source>
</evidence>
<organism evidence="2 3">
    <name type="scientific">Dreissena polymorpha</name>
    <name type="common">Zebra mussel</name>
    <name type="synonym">Mytilus polymorpha</name>
    <dbReference type="NCBI Taxonomy" id="45954"/>
    <lineage>
        <taxon>Eukaryota</taxon>
        <taxon>Metazoa</taxon>
        <taxon>Spiralia</taxon>
        <taxon>Lophotrochozoa</taxon>
        <taxon>Mollusca</taxon>
        <taxon>Bivalvia</taxon>
        <taxon>Autobranchia</taxon>
        <taxon>Heteroconchia</taxon>
        <taxon>Euheterodonta</taxon>
        <taxon>Imparidentia</taxon>
        <taxon>Neoheterodontei</taxon>
        <taxon>Myida</taxon>
        <taxon>Dreissenoidea</taxon>
        <taxon>Dreissenidae</taxon>
        <taxon>Dreissena</taxon>
    </lineage>
</organism>